<name>A0A0E9TQT3_ANGAN</name>
<protein>
    <submittedName>
        <fullName evidence="1">Uncharacterized protein</fullName>
    </submittedName>
</protein>
<organism evidence="1">
    <name type="scientific">Anguilla anguilla</name>
    <name type="common">European freshwater eel</name>
    <name type="synonym">Muraena anguilla</name>
    <dbReference type="NCBI Taxonomy" id="7936"/>
    <lineage>
        <taxon>Eukaryota</taxon>
        <taxon>Metazoa</taxon>
        <taxon>Chordata</taxon>
        <taxon>Craniata</taxon>
        <taxon>Vertebrata</taxon>
        <taxon>Euteleostomi</taxon>
        <taxon>Actinopterygii</taxon>
        <taxon>Neopterygii</taxon>
        <taxon>Teleostei</taxon>
        <taxon>Anguilliformes</taxon>
        <taxon>Anguillidae</taxon>
        <taxon>Anguilla</taxon>
    </lineage>
</organism>
<sequence>MHMHTYKYMHFSLSLFITHKMYLYIQKWSLCSSTNHTDSNHCHCVLQICWPYCHIVVLH</sequence>
<proteinExistence type="predicted"/>
<reference evidence="1" key="2">
    <citation type="journal article" date="2015" name="Fish Shellfish Immunol.">
        <title>Early steps in the European eel (Anguilla anguilla)-Vibrio vulnificus interaction in the gills: Role of the RtxA13 toxin.</title>
        <authorList>
            <person name="Callol A."/>
            <person name="Pajuelo D."/>
            <person name="Ebbesson L."/>
            <person name="Teles M."/>
            <person name="MacKenzie S."/>
            <person name="Amaro C."/>
        </authorList>
    </citation>
    <scope>NUCLEOTIDE SEQUENCE</scope>
</reference>
<reference evidence="1" key="1">
    <citation type="submission" date="2014-11" db="EMBL/GenBank/DDBJ databases">
        <authorList>
            <person name="Amaro Gonzalez C."/>
        </authorList>
    </citation>
    <scope>NUCLEOTIDE SEQUENCE</scope>
</reference>
<dbReference type="EMBL" id="GBXM01052656">
    <property type="protein sequence ID" value="JAH55921.1"/>
    <property type="molecule type" value="Transcribed_RNA"/>
</dbReference>
<accession>A0A0E9TQT3</accession>
<dbReference type="AlphaFoldDB" id="A0A0E9TQT3"/>
<evidence type="ECO:0000313" key="1">
    <source>
        <dbReference type="EMBL" id="JAH55921.1"/>
    </source>
</evidence>